<gene>
    <name evidence="2" type="ORF">JMJ56_11800</name>
</gene>
<feature type="transmembrane region" description="Helical" evidence="1">
    <location>
        <begin position="33"/>
        <end position="53"/>
    </location>
</feature>
<evidence type="ECO:0000256" key="1">
    <source>
        <dbReference type="SAM" id="Phobius"/>
    </source>
</evidence>
<evidence type="ECO:0000313" key="2">
    <source>
        <dbReference type="EMBL" id="MBL6078693.1"/>
    </source>
</evidence>
<keyword evidence="3" id="KW-1185">Reference proteome</keyword>
<dbReference type="Proteomes" id="UP000660885">
    <property type="component" value="Unassembled WGS sequence"/>
</dbReference>
<protein>
    <submittedName>
        <fullName evidence="2">Uncharacterized protein</fullName>
    </submittedName>
</protein>
<feature type="transmembrane region" description="Helical" evidence="1">
    <location>
        <begin position="7"/>
        <end position="27"/>
    </location>
</feature>
<keyword evidence="1" id="KW-0472">Membrane</keyword>
<evidence type="ECO:0000313" key="3">
    <source>
        <dbReference type="Proteomes" id="UP000660885"/>
    </source>
</evidence>
<keyword evidence="1" id="KW-1133">Transmembrane helix</keyword>
<accession>A0ABS1U202</accession>
<name>A0ABS1U202_9PROT</name>
<organism evidence="2 3">
    <name type="scientific">Belnapia arida</name>
    <dbReference type="NCBI Taxonomy" id="2804533"/>
    <lineage>
        <taxon>Bacteria</taxon>
        <taxon>Pseudomonadati</taxon>
        <taxon>Pseudomonadota</taxon>
        <taxon>Alphaproteobacteria</taxon>
        <taxon>Acetobacterales</taxon>
        <taxon>Roseomonadaceae</taxon>
        <taxon>Belnapia</taxon>
    </lineage>
</organism>
<proteinExistence type="predicted"/>
<keyword evidence="1" id="KW-0812">Transmembrane</keyword>
<reference evidence="2 3" key="1">
    <citation type="submission" date="2021-01" db="EMBL/GenBank/DDBJ databases">
        <title>Belnapia mucosa sp. nov. and Belnapia arida sp. nov., isolated from the Tabernas Desert (Almeria, Spain).</title>
        <authorList>
            <person name="Molina-Menor E."/>
            <person name="Vidal-Verdu A."/>
            <person name="Calonge A."/>
            <person name="Satari L."/>
            <person name="Pereto J."/>
            <person name="Porcar M."/>
        </authorList>
    </citation>
    <scope>NUCLEOTIDE SEQUENCE [LARGE SCALE GENOMIC DNA]</scope>
    <source>
        <strain evidence="2 3">T18</strain>
    </source>
</reference>
<sequence>MLGNAVLGAVIVTTVVWLGLAPMAWVWVALEYLAIWSAGSTLLVAALGAWVAIGRARQEPRREAAVRRGSVAG</sequence>
<dbReference type="RefSeq" id="WP_202831891.1">
    <property type="nucleotide sequence ID" value="NZ_JAETWB010000004.1"/>
</dbReference>
<dbReference type="EMBL" id="JAETWB010000004">
    <property type="protein sequence ID" value="MBL6078693.1"/>
    <property type="molecule type" value="Genomic_DNA"/>
</dbReference>
<comment type="caution">
    <text evidence="2">The sequence shown here is derived from an EMBL/GenBank/DDBJ whole genome shotgun (WGS) entry which is preliminary data.</text>
</comment>